<gene>
    <name evidence="2" type="ORF">OSB1V03_LOCUS13387</name>
</gene>
<proteinExistence type="predicted"/>
<dbReference type="EMBL" id="OC866497">
    <property type="protein sequence ID" value="CAD7632988.1"/>
    <property type="molecule type" value="Genomic_DNA"/>
</dbReference>
<dbReference type="PANTHER" id="PTHR13177">
    <property type="entry name" value="DEATH-ASSOCIATED PROTEIN 1"/>
    <property type="match status" value="1"/>
</dbReference>
<dbReference type="Pfam" id="PF15228">
    <property type="entry name" value="DAP"/>
    <property type="match status" value="1"/>
</dbReference>
<keyword evidence="3" id="KW-1185">Reference proteome</keyword>
<dbReference type="AlphaFoldDB" id="A0A7R9L0W3"/>
<dbReference type="EMBL" id="CAJPIZ010011922">
    <property type="protein sequence ID" value="CAG2113418.1"/>
    <property type="molecule type" value="Genomic_DNA"/>
</dbReference>
<feature type="compositionally biased region" description="Polar residues" evidence="1">
    <location>
        <begin position="92"/>
        <end position="101"/>
    </location>
</feature>
<evidence type="ECO:0000313" key="2">
    <source>
        <dbReference type="EMBL" id="CAD7632988.1"/>
    </source>
</evidence>
<evidence type="ECO:0000256" key="1">
    <source>
        <dbReference type="SAM" id="MobiDB-lite"/>
    </source>
</evidence>
<dbReference type="OrthoDB" id="5973225at2759"/>
<protein>
    <recommendedName>
        <fullName evidence="4">Death-associated protein 1</fullName>
    </recommendedName>
</protein>
<feature type="compositionally biased region" description="Acidic residues" evidence="1">
    <location>
        <begin position="46"/>
        <end position="57"/>
    </location>
</feature>
<name>A0A7R9L0W3_9ACAR</name>
<feature type="region of interest" description="Disordered" evidence="1">
    <location>
        <begin position="1"/>
        <end position="64"/>
    </location>
</feature>
<accession>A0A7R9L0W3</accession>
<evidence type="ECO:0000313" key="3">
    <source>
        <dbReference type="Proteomes" id="UP000759131"/>
    </source>
</evidence>
<dbReference type="GO" id="GO:0010507">
    <property type="term" value="P:negative regulation of autophagy"/>
    <property type="evidence" value="ECO:0007669"/>
    <property type="project" value="TreeGrafter"/>
</dbReference>
<dbReference type="PANTHER" id="PTHR13177:SF4">
    <property type="entry name" value="GEO09647P1"/>
    <property type="match status" value="1"/>
</dbReference>
<dbReference type="GO" id="GO:0034198">
    <property type="term" value="P:cellular response to amino acid starvation"/>
    <property type="evidence" value="ECO:0007669"/>
    <property type="project" value="TreeGrafter"/>
</dbReference>
<sequence>MSAPSEECSDLKGGHPPAVKAGGMRITQHKTAHNEKPTAAEPNKDETEEGEEEVPEEEVAKPTPLVISGAVARGDVDFPAASVKAFHEKTPQPKNEFQNHPTKGKEMGKNINQPRK</sequence>
<dbReference type="GO" id="GO:0097190">
    <property type="term" value="P:apoptotic signaling pathway"/>
    <property type="evidence" value="ECO:0007669"/>
    <property type="project" value="TreeGrafter"/>
</dbReference>
<dbReference type="Proteomes" id="UP000759131">
    <property type="component" value="Unassembled WGS sequence"/>
</dbReference>
<reference evidence="2" key="1">
    <citation type="submission" date="2020-11" db="EMBL/GenBank/DDBJ databases">
        <authorList>
            <person name="Tran Van P."/>
        </authorList>
    </citation>
    <scope>NUCLEOTIDE SEQUENCE</scope>
</reference>
<dbReference type="GO" id="GO:0070513">
    <property type="term" value="F:death domain binding"/>
    <property type="evidence" value="ECO:0007669"/>
    <property type="project" value="TreeGrafter"/>
</dbReference>
<feature type="compositionally biased region" description="Basic and acidic residues" evidence="1">
    <location>
        <begin position="32"/>
        <end position="45"/>
    </location>
</feature>
<dbReference type="InterPro" id="IPR024130">
    <property type="entry name" value="DAP1/DAPL1"/>
</dbReference>
<evidence type="ECO:0008006" key="4">
    <source>
        <dbReference type="Google" id="ProtNLM"/>
    </source>
</evidence>
<feature type="region of interest" description="Disordered" evidence="1">
    <location>
        <begin position="85"/>
        <end position="116"/>
    </location>
</feature>
<organism evidence="2">
    <name type="scientific">Medioppia subpectinata</name>
    <dbReference type="NCBI Taxonomy" id="1979941"/>
    <lineage>
        <taxon>Eukaryota</taxon>
        <taxon>Metazoa</taxon>
        <taxon>Ecdysozoa</taxon>
        <taxon>Arthropoda</taxon>
        <taxon>Chelicerata</taxon>
        <taxon>Arachnida</taxon>
        <taxon>Acari</taxon>
        <taxon>Acariformes</taxon>
        <taxon>Sarcoptiformes</taxon>
        <taxon>Oribatida</taxon>
        <taxon>Brachypylina</taxon>
        <taxon>Oppioidea</taxon>
        <taxon>Oppiidae</taxon>
        <taxon>Medioppia</taxon>
    </lineage>
</organism>